<protein>
    <submittedName>
        <fullName evidence="9">Xanthine phosphoribosyltransferase</fullName>
        <ecNumber evidence="9">2.4.2.22</ecNumber>
    </submittedName>
</protein>
<organism evidence="9 10">
    <name type="scientific">Parendozoicomonas callyspongiae</name>
    <dbReference type="NCBI Taxonomy" id="2942213"/>
    <lineage>
        <taxon>Bacteria</taxon>
        <taxon>Pseudomonadati</taxon>
        <taxon>Pseudomonadota</taxon>
        <taxon>Gammaproteobacteria</taxon>
        <taxon>Oceanospirillales</taxon>
        <taxon>Endozoicomonadaceae</taxon>
        <taxon>Parendozoicomonas</taxon>
    </lineage>
</organism>
<gene>
    <name evidence="9" type="primary">gpt</name>
    <name evidence="9" type="ORF">M3P05_03570</name>
</gene>
<feature type="domain" description="Phosphoribosyltransferase" evidence="8">
    <location>
        <begin position="20"/>
        <end position="146"/>
    </location>
</feature>
<evidence type="ECO:0000313" key="9">
    <source>
        <dbReference type="EMBL" id="MCL6269021.1"/>
    </source>
</evidence>
<dbReference type="EMBL" id="JAMFLX010000003">
    <property type="protein sequence ID" value="MCL6269021.1"/>
    <property type="molecule type" value="Genomic_DNA"/>
</dbReference>
<dbReference type="SUPFAM" id="SSF53271">
    <property type="entry name" value="PRTase-like"/>
    <property type="match status" value="1"/>
</dbReference>
<evidence type="ECO:0000256" key="5">
    <source>
        <dbReference type="ARBA" id="ARBA00022726"/>
    </source>
</evidence>
<evidence type="ECO:0000256" key="6">
    <source>
        <dbReference type="ARBA" id="ARBA00022842"/>
    </source>
</evidence>
<dbReference type="Pfam" id="PF00156">
    <property type="entry name" value="Pribosyltran"/>
    <property type="match status" value="1"/>
</dbReference>
<sequence length="148" mass="16833">MAEGVYHQEMHISWQEFHDDTRKLADKLKYREWKGLLAITRGGLGPATVLSRELDIVHVDTVCIASYDDEKSQGELNLLKSISLEDQGEGWLVIDDLVDTGKTIRLVRELLPKAHVATIYAKPAGMDLADTYLTEVAQDCWVFFPWEE</sequence>
<dbReference type="EC" id="2.4.2.22" evidence="9"/>
<evidence type="ECO:0000259" key="8">
    <source>
        <dbReference type="Pfam" id="PF00156"/>
    </source>
</evidence>
<dbReference type="InterPro" id="IPR023747">
    <property type="entry name" value="Xanthine_Guanine_PRibTrfase"/>
</dbReference>
<keyword evidence="2 9" id="KW-0328">Glycosyltransferase</keyword>
<keyword evidence="3 9" id="KW-0808">Transferase</keyword>
<comment type="caution">
    <text evidence="9">The sequence shown here is derived from an EMBL/GenBank/DDBJ whole genome shotgun (WGS) entry which is preliminary data.</text>
</comment>
<keyword evidence="1" id="KW-1003">Cell membrane</keyword>
<keyword evidence="6" id="KW-0460">Magnesium</keyword>
<dbReference type="Proteomes" id="UP001203338">
    <property type="component" value="Unassembled WGS sequence"/>
</dbReference>
<dbReference type="NCBIfam" id="NF006613">
    <property type="entry name" value="PRK09177.1"/>
    <property type="match status" value="1"/>
</dbReference>
<accession>A0ABT0PDB3</accession>
<evidence type="ECO:0000313" key="10">
    <source>
        <dbReference type="Proteomes" id="UP001203338"/>
    </source>
</evidence>
<name>A0ABT0PDB3_9GAMM</name>
<dbReference type="RefSeq" id="WP_249697850.1">
    <property type="nucleotide sequence ID" value="NZ_JAMFLX010000003.1"/>
</dbReference>
<keyword evidence="5" id="KW-0660">Purine salvage</keyword>
<evidence type="ECO:0000256" key="7">
    <source>
        <dbReference type="ARBA" id="ARBA00023136"/>
    </source>
</evidence>
<dbReference type="PANTHER" id="PTHR39563:SF1">
    <property type="entry name" value="XANTHINE-GUANINE PHOSPHORIBOSYLTRANSFERASE"/>
    <property type="match status" value="1"/>
</dbReference>
<keyword evidence="7" id="KW-0472">Membrane</keyword>
<keyword evidence="10" id="KW-1185">Reference proteome</keyword>
<evidence type="ECO:0000256" key="4">
    <source>
        <dbReference type="ARBA" id="ARBA00022723"/>
    </source>
</evidence>
<evidence type="ECO:0000256" key="3">
    <source>
        <dbReference type="ARBA" id="ARBA00022679"/>
    </source>
</evidence>
<dbReference type="InterPro" id="IPR029057">
    <property type="entry name" value="PRTase-like"/>
</dbReference>
<dbReference type="InterPro" id="IPR000836">
    <property type="entry name" value="PRTase_dom"/>
</dbReference>
<dbReference type="GO" id="GO:0000310">
    <property type="term" value="F:xanthine phosphoribosyltransferase activity"/>
    <property type="evidence" value="ECO:0007669"/>
    <property type="project" value="UniProtKB-EC"/>
</dbReference>
<evidence type="ECO:0000256" key="1">
    <source>
        <dbReference type="ARBA" id="ARBA00022475"/>
    </source>
</evidence>
<dbReference type="CDD" id="cd06223">
    <property type="entry name" value="PRTases_typeI"/>
    <property type="match status" value="1"/>
</dbReference>
<dbReference type="Gene3D" id="3.40.50.2020">
    <property type="match status" value="1"/>
</dbReference>
<keyword evidence="4" id="KW-0479">Metal-binding</keyword>
<dbReference type="PANTHER" id="PTHR39563">
    <property type="entry name" value="XANTHINE PHOSPHORIBOSYLTRANSFERASE"/>
    <property type="match status" value="1"/>
</dbReference>
<reference evidence="9 10" key="1">
    <citation type="submission" date="2022-05" db="EMBL/GenBank/DDBJ databases">
        <authorList>
            <person name="Park J.-S."/>
        </authorList>
    </citation>
    <scope>NUCLEOTIDE SEQUENCE [LARGE SCALE GENOMIC DNA]</scope>
    <source>
        <strain evidence="9 10">2012CJ34-2</strain>
    </source>
</reference>
<proteinExistence type="predicted"/>
<evidence type="ECO:0000256" key="2">
    <source>
        <dbReference type="ARBA" id="ARBA00022676"/>
    </source>
</evidence>